<evidence type="ECO:0000259" key="8">
    <source>
        <dbReference type="Pfam" id="PF01048"/>
    </source>
</evidence>
<evidence type="ECO:0000256" key="6">
    <source>
        <dbReference type="ARBA" id="ARBA00031036"/>
    </source>
</evidence>
<dbReference type="InterPro" id="IPR035994">
    <property type="entry name" value="Nucleoside_phosphorylase_sf"/>
</dbReference>
<dbReference type="PANTHER" id="PTHR11904:SF9">
    <property type="entry name" value="PURINE NUCLEOSIDE PHOSPHORYLASE-RELATED"/>
    <property type="match status" value="1"/>
</dbReference>
<dbReference type="CDD" id="cd09009">
    <property type="entry name" value="PNP-EcPNPII_like"/>
    <property type="match status" value="1"/>
</dbReference>
<dbReference type="InterPro" id="IPR000845">
    <property type="entry name" value="Nucleoside_phosphorylase_d"/>
</dbReference>
<dbReference type="InterPro" id="IPR011268">
    <property type="entry name" value="Purine_phosphorylase"/>
</dbReference>
<organism evidence="9">
    <name type="scientific">mine drainage metagenome</name>
    <dbReference type="NCBI Taxonomy" id="410659"/>
    <lineage>
        <taxon>unclassified sequences</taxon>
        <taxon>metagenomes</taxon>
        <taxon>ecological metagenomes</taxon>
    </lineage>
</organism>
<sequence>MALSNFEQAVEAARYIQSKIPRKVPRIAIVLGSGLGTVAEAVSNPVVLPYSAIPHFPLSTIEGHSGRLLLGELNEVPVAVMQGRVHFYEGYSPQQVTFPMRVLGCLGIEIVVLTNAAGGIRSGLAVGQLMLIADHINLLGFNPLVGPNEPRFGRDARSGLRFFDMTEAYDKSLRELARITARKQNLALEEGVYLAVSGPSFETPAEIRAFQCLGADLVGMSTVPETIVARHMGLRVLGLSCVTNLAAGISETLLSHQEVFEAGRRVQHQLTAFLTQLAPALAAQLEAPTSEQPS</sequence>
<dbReference type="NCBIfam" id="NF006054">
    <property type="entry name" value="PRK08202.1"/>
    <property type="match status" value="1"/>
</dbReference>
<keyword evidence="5 9" id="KW-0808">Transferase</keyword>
<dbReference type="GO" id="GO:0004731">
    <property type="term" value="F:purine-nucleoside phosphorylase activity"/>
    <property type="evidence" value="ECO:0007669"/>
    <property type="project" value="UniProtKB-EC"/>
</dbReference>
<evidence type="ECO:0000256" key="2">
    <source>
        <dbReference type="ARBA" id="ARBA00006751"/>
    </source>
</evidence>
<dbReference type="SUPFAM" id="SSF53167">
    <property type="entry name" value="Purine and uridine phosphorylases"/>
    <property type="match status" value="1"/>
</dbReference>
<keyword evidence="4 9" id="KW-0328">Glycosyltransferase</keyword>
<proteinExistence type="inferred from homology"/>
<protein>
    <recommendedName>
        <fullName evidence="3">purine-nucleoside phosphorylase</fullName>
        <ecNumber evidence="3">2.4.2.1</ecNumber>
    </recommendedName>
    <alternativeName>
        <fullName evidence="7">Inosine phosphorylase</fullName>
    </alternativeName>
    <alternativeName>
        <fullName evidence="6">Inosine-guanosine phosphorylase</fullName>
    </alternativeName>
</protein>
<evidence type="ECO:0000256" key="7">
    <source>
        <dbReference type="ARBA" id="ARBA00033072"/>
    </source>
</evidence>
<evidence type="ECO:0000256" key="3">
    <source>
        <dbReference type="ARBA" id="ARBA00011886"/>
    </source>
</evidence>
<evidence type="ECO:0000256" key="1">
    <source>
        <dbReference type="ARBA" id="ARBA00005058"/>
    </source>
</evidence>
<comment type="pathway">
    <text evidence="1">Purine metabolism; purine nucleoside salvage.</text>
</comment>
<dbReference type="GO" id="GO:0009116">
    <property type="term" value="P:nucleoside metabolic process"/>
    <property type="evidence" value="ECO:0007669"/>
    <property type="project" value="InterPro"/>
</dbReference>
<dbReference type="UniPathway" id="UPA00606"/>
<dbReference type="Gene3D" id="3.40.50.1580">
    <property type="entry name" value="Nucleoside phosphorylase domain"/>
    <property type="match status" value="1"/>
</dbReference>
<dbReference type="AlphaFoldDB" id="E6QJW0"/>
<dbReference type="InterPro" id="IPR011270">
    <property type="entry name" value="Pur_Nuc_Pase_Ino/Guo-sp"/>
</dbReference>
<evidence type="ECO:0000313" key="9">
    <source>
        <dbReference type="EMBL" id="CBI07527.1"/>
    </source>
</evidence>
<dbReference type="EMBL" id="CABQ01000103">
    <property type="protein sequence ID" value="CBI07527.1"/>
    <property type="molecule type" value="Genomic_DNA"/>
</dbReference>
<dbReference type="PIRSF" id="PIRSF000477">
    <property type="entry name" value="PurNPase"/>
    <property type="match status" value="1"/>
</dbReference>
<reference evidence="9" key="1">
    <citation type="submission" date="2009-10" db="EMBL/GenBank/DDBJ databases">
        <title>Diversity of trophic interactions inside an arsenic-rich microbial ecosystem.</title>
        <authorList>
            <person name="Bertin P.N."/>
            <person name="Heinrich-Salmeron A."/>
            <person name="Pelletier E."/>
            <person name="Goulhen-Chollet F."/>
            <person name="Arsene-Ploetze F."/>
            <person name="Gallien S."/>
            <person name="Calteau A."/>
            <person name="Vallenet D."/>
            <person name="Casiot C."/>
            <person name="Chane-Woon-Ming B."/>
            <person name="Giloteaux L."/>
            <person name="Barakat M."/>
            <person name="Bonnefoy V."/>
            <person name="Bruneel O."/>
            <person name="Chandler M."/>
            <person name="Cleiss J."/>
            <person name="Duran R."/>
            <person name="Elbaz-Poulichet F."/>
            <person name="Fonknechten N."/>
            <person name="Lauga B."/>
            <person name="Mornico D."/>
            <person name="Ortet P."/>
            <person name="Schaeffer C."/>
            <person name="Siguier P."/>
            <person name="Alexander Thil Smith A."/>
            <person name="Van Dorsselaer A."/>
            <person name="Weissenbach J."/>
            <person name="Medigue C."/>
            <person name="Le Paslier D."/>
        </authorList>
    </citation>
    <scope>NUCLEOTIDE SEQUENCE</scope>
</reference>
<feature type="domain" description="Nucleoside phosphorylase" evidence="8">
    <location>
        <begin position="26"/>
        <end position="277"/>
    </location>
</feature>
<dbReference type="GO" id="GO:0005737">
    <property type="term" value="C:cytoplasm"/>
    <property type="evidence" value="ECO:0007669"/>
    <property type="project" value="TreeGrafter"/>
</dbReference>
<dbReference type="PANTHER" id="PTHR11904">
    <property type="entry name" value="METHYLTHIOADENOSINE/PURINE NUCLEOSIDE PHOSPHORYLASE"/>
    <property type="match status" value="1"/>
</dbReference>
<accession>E6QJW0</accession>
<name>E6QJW0_9ZZZZ</name>
<dbReference type="NCBIfam" id="TIGR01697">
    <property type="entry name" value="PNPH-PUNA-XAPA"/>
    <property type="match status" value="1"/>
</dbReference>
<dbReference type="EC" id="2.4.2.1" evidence="3"/>
<evidence type="ECO:0000256" key="4">
    <source>
        <dbReference type="ARBA" id="ARBA00022676"/>
    </source>
</evidence>
<evidence type="ECO:0000256" key="5">
    <source>
        <dbReference type="ARBA" id="ARBA00022679"/>
    </source>
</evidence>
<dbReference type="Pfam" id="PF01048">
    <property type="entry name" value="PNP_UDP_1"/>
    <property type="match status" value="1"/>
</dbReference>
<comment type="caution">
    <text evidence="9">The sequence shown here is derived from an EMBL/GenBank/DDBJ whole genome shotgun (WGS) entry which is preliminary data.</text>
</comment>
<gene>
    <name evidence="9" type="primary">pupG</name>
    <name evidence="9" type="ORF">CARN6_0876</name>
</gene>
<comment type="similarity">
    <text evidence="2">Belongs to the PNP/MTAP phosphorylase family.</text>
</comment>
<dbReference type="NCBIfam" id="TIGR01700">
    <property type="entry name" value="PNPH"/>
    <property type="match status" value="1"/>
</dbReference>